<feature type="non-terminal residue" evidence="1">
    <location>
        <position position="1"/>
    </location>
</feature>
<evidence type="ECO:0000313" key="2">
    <source>
        <dbReference type="Proteomes" id="UP001159427"/>
    </source>
</evidence>
<accession>A0ABN8MPH1</accession>
<dbReference type="EMBL" id="CALNXI010000607">
    <property type="protein sequence ID" value="CAH3030033.1"/>
    <property type="molecule type" value="Genomic_DNA"/>
</dbReference>
<evidence type="ECO:0000313" key="1">
    <source>
        <dbReference type="EMBL" id="CAH3030033.1"/>
    </source>
</evidence>
<organism evidence="1 2">
    <name type="scientific">Porites evermanni</name>
    <dbReference type="NCBI Taxonomy" id="104178"/>
    <lineage>
        <taxon>Eukaryota</taxon>
        <taxon>Metazoa</taxon>
        <taxon>Cnidaria</taxon>
        <taxon>Anthozoa</taxon>
        <taxon>Hexacorallia</taxon>
        <taxon>Scleractinia</taxon>
        <taxon>Fungiina</taxon>
        <taxon>Poritidae</taxon>
        <taxon>Porites</taxon>
    </lineage>
</organism>
<sequence length="79" mass="9101">VTVFSVLQFSRYAALLLGLAYGYKRNGKFLFYWLAITEYNFSTFVEYLKPIAAQEREVEAARAKERAELEAIRKAEAAK</sequence>
<keyword evidence="2" id="KW-1185">Reference proteome</keyword>
<protein>
    <submittedName>
        <fullName evidence="1">Uncharacterized protein</fullName>
    </submittedName>
</protein>
<proteinExistence type="predicted"/>
<feature type="non-terminal residue" evidence="1">
    <location>
        <position position="79"/>
    </location>
</feature>
<gene>
    <name evidence="1" type="ORF">PEVE_00037258</name>
</gene>
<dbReference type="Proteomes" id="UP001159427">
    <property type="component" value="Unassembled WGS sequence"/>
</dbReference>
<reference evidence="1 2" key="1">
    <citation type="submission" date="2022-05" db="EMBL/GenBank/DDBJ databases">
        <authorList>
            <consortium name="Genoscope - CEA"/>
            <person name="William W."/>
        </authorList>
    </citation>
    <scope>NUCLEOTIDE SEQUENCE [LARGE SCALE GENOMIC DNA]</scope>
</reference>
<name>A0ABN8MPH1_9CNID</name>
<comment type="caution">
    <text evidence="1">The sequence shown here is derived from an EMBL/GenBank/DDBJ whole genome shotgun (WGS) entry which is preliminary data.</text>
</comment>